<comment type="cofactor">
    <cofactor evidence="9">
        <name>Zn(2+)</name>
        <dbReference type="ChEBI" id="CHEBI:29105"/>
    </cofactor>
    <text evidence="9">Binds 1 zinc ion per subunit.</text>
</comment>
<feature type="binding site" evidence="9">
    <location>
        <position position="152"/>
    </location>
    <ligand>
        <name>Zn(2+)</name>
        <dbReference type="ChEBI" id="CHEBI:29105"/>
        <note>catalytic</note>
    </ligand>
</feature>
<keyword evidence="2 9" id="KW-0645">Protease</keyword>
<keyword evidence="6 9" id="KW-0224">Dipeptidase</keyword>
<evidence type="ECO:0000256" key="6">
    <source>
        <dbReference type="ARBA" id="ARBA00022997"/>
    </source>
</evidence>
<reference evidence="10" key="1">
    <citation type="submission" date="2019-10" db="EMBL/GenBank/DDBJ databases">
        <title>Draft genome sequece of Microseira wollei NIES-4236.</title>
        <authorList>
            <person name="Yamaguchi H."/>
            <person name="Suzuki S."/>
            <person name="Kawachi M."/>
        </authorList>
    </citation>
    <scope>NUCLEOTIDE SEQUENCE</scope>
    <source>
        <strain evidence="10">NIES-4236</strain>
    </source>
</reference>
<keyword evidence="7 9" id="KW-0482">Metalloprotease</keyword>
<dbReference type="EMBL" id="BLAY01000011">
    <property type="protein sequence ID" value="GET36327.1"/>
    <property type="molecule type" value="Genomic_DNA"/>
</dbReference>
<accession>A0AAV3XAF9</accession>
<evidence type="ECO:0000256" key="5">
    <source>
        <dbReference type="ARBA" id="ARBA00022833"/>
    </source>
</evidence>
<gene>
    <name evidence="10" type="ORF">MiSe_10750</name>
</gene>
<feature type="binding site" evidence="9">
    <location>
        <position position="219"/>
    </location>
    <ligand>
        <name>Zn(2+)</name>
        <dbReference type="ChEBI" id="CHEBI:29105"/>
        <note>catalytic</note>
    </ligand>
</feature>
<keyword evidence="11" id="KW-1185">Reference proteome</keyword>
<keyword evidence="3 9" id="KW-0479">Metal-binding</keyword>
<dbReference type="GO" id="GO:0160237">
    <property type="term" value="F:D-Ala-D-Ala dipeptidase activity"/>
    <property type="evidence" value="ECO:0007669"/>
    <property type="project" value="UniProtKB-EC"/>
</dbReference>
<proteinExistence type="inferred from homology"/>
<dbReference type="Gene3D" id="3.30.1380.10">
    <property type="match status" value="1"/>
</dbReference>
<dbReference type="HAMAP" id="MF_01924">
    <property type="entry name" value="A_A_dipeptidase"/>
    <property type="match status" value="1"/>
</dbReference>
<dbReference type="PANTHER" id="PTHR43126">
    <property type="entry name" value="D-ALANYL-D-ALANINE DIPEPTIDASE"/>
    <property type="match status" value="1"/>
</dbReference>
<keyword evidence="4 9" id="KW-0378">Hydrolase</keyword>
<evidence type="ECO:0000256" key="3">
    <source>
        <dbReference type="ARBA" id="ARBA00022723"/>
    </source>
</evidence>
<dbReference type="EC" id="3.4.13.22" evidence="9"/>
<comment type="catalytic activity">
    <reaction evidence="1 9">
        <text>D-alanyl-D-alanine + H2O = 2 D-alanine</text>
        <dbReference type="Rhea" id="RHEA:20661"/>
        <dbReference type="ChEBI" id="CHEBI:15377"/>
        <dbReference type="ChEBI" id="CHEBI:57416"/>
        <dbReference type="ChEBI" id="CHEBI:57822"/>
        <dbReference type="EC" id="3.4.13.22"/>
    </reaction>
</comment>
<evidence type="ECO:0000313" key="10">
    <source>
        <dbReference type="EMBL" id="GET36327.1"/>
    </source>
</evidence>
<dbReference type="Pfam" id="PF01427">
    <property type="entry name" value="Peptidase_M15"/>
    <property type="match status" value="1"/>
</dbReference>
<name>A0AAV3XAF9_9CYAN</name>
<keyword evidence="8" id="KW-0961">Cell wall biogenesis/degradation</keyword>
<dbReference type="Proteomes" id="UP001050975">
    <property type="component" value="Unassembled WGS sequence"/>
</dbReference>
<comment type="similarity">
    <text evidence="9">Belongs to the peptidase M15D family.</text>
</comment>
<keyword evidence="5 9" id="KW-0862">Zinc</keyword>
<evidence type="ECO:0000256" key="7">
    <source>
        <dbReference type="ARBA" id="ARBA00023049"/>
    </source>
</evidence>
<evidence type="ECO:0000313" key="11">
    <source>
        <dbReference type="Proteomes" id="UP001050975"/>
    </source>
</evidence>
<dbReference type="CDD" id="cd14840">
    <property type="entry name" value="D-Ala-D-Ala_dipeptidase_Aad"/>
    <property type="match status" value="1"/>
</dbReference>
<dbReference type="InterPro" id="IPR009045">
    <property type="entry name" value="Zn_M74/Hedgehog-like"/>
</dbReference>
<dbReference type="GO" id="GO:0008270">
    <property type="term" value="F:zinc ion binding"/>
    <property type="evidence" value="ECO:0007669"/>
    <property type="project" value="UniProtKB-UniRule"/>
</dbReference>
<feature type="binding site" evidence="9">
    <location>
        <position position="159"/>
    </location>
    <ligand>
        <name>Zn(2+)</name>
        <dbReference type="ChEBI" id="CHEBI:29105"/>
        <note>catalytic</note>
    </ligand>
</feature>
<dbReference type="AlphaFoldDB" id="A0AAV3XAF9"/>
<dbReference type="InterPro" id="IPR000755">
    <property type="entry name" value="A_A_dipeptidase"/>
</dbReference>
<dbReference type="SUPFAM" id="SSF55166">
    <property type="entry name" value="Hedgehog/DD-peptidase"/>
    <property type="match status" value="1"/>
</dbReference>
<sequence>MIRSWARAISFILLVALYISCQKSDFIPIATSATPPTTVFQTDSTGYNNIAESQVKNKDQLIDIPSVNPNIVLDIRYATQNNFTKRRLYPVARCLLRASVARKLSLVQQDLEKQSLGLKVYDCYRPLSVQRQMWRLFPNPRYVANPAIGSRHNRGAAVDLTLVDRNGNELEMPTEFDNFTVRAHINYSGGSSRSRRNRQLLQNSMKQRGFMPMPSEWWHFDEAGWENFPVLDLPLESSP</sequence>
<comment type="function">
    <text evidence="9">Catalyzes hydrolysis of the D-alanyl-D-alanine dipeptide.</text>
</comment>
<organism evidence="10 11">
    <name type="scientific">Microseira wollei NIES-4236</name>
    <dbReference type="NCBI Taxonomy" id="2530354"/>
    <lineage>
        <taxon>Bacteria</taxon>
        <taxon>Bacillati</taxon>
        <taxon>Cyanobacteriota</taxon>
        <taxon>Cyanophyceae</taxon>
        <taxon>Oscillatoriophycideae</taxon>
        <taxon>Aerosakkonematales</taxon>
        <taxon>Aerosakkonemataceae</taxon>
        <taxon>Microseira</taxon>
    </lineage>
</organism>
<evidence type="ECO:0000256" key="4">
    <source>
        <dbReference type="ARBA" id="ARBA00022801"/>
    </source>
</evidence>
<dbReference type="GO" id="GO:0006508">
    <property type="term" value="P:proteolysis"/>
    <property type="evidence" value="ECO:0007669"/>
    <property type="project" value="UniProtKB-KW"/>
</dbReference>
<comment type="caution">
    <text evidence="10">The sequence shown here is derived from an EMBL/GenBank/DDBJ whole genome shotgun (WGS) entry which is preliminary data.</text>
</comment>
<evidence type="ECO:0000256" key="9">
    <source>
        <dbReference type="HAMAP-Rule" id="MF_01924"/>
    </source>
</evidence>
<evidence type="ECO:0000256" key="8">
    <source>
        <dbReference type="ARBA" id="ARBA00023316"/>
    </source>
</evidence>
<dbReference type="PANTHER" id="PTHR43126:SF1">
    <property type="entry name" value="D-ALANYL-D-ALANINE DIPEPTIDASE"/>
    <property type="match status" value="1"/>
</dbReference>
<protein>
    <recommendedName>
        <fullName evidence="9">D-alanyl-D-alanine dipeptidase</fullName>
        <shortName evidence="9">D-Ala-D-Ala dipeptidase</shortName>
        <ecNumber evidence="9">3.4.13.22</ecNumber>
    </recommendedName>
</protein>
<dbReference type="GO" id="GO:0008237">
    <property type="term" value="F:metallopeptidase activity"/>
    <property type="evidence" value="ECO:0007669"/>
    <property type="project" value="UniProtKB-KW"/>
</dbReference>
<feature type="active site" description="Proton donor/acceptor" evidence="9">
    <location>
        <position position="216"/>
    </location>
</feature>
<evidence type="ECO:0000256" key="2">
    <source>
        <dbReference type="ARBA" id="ARBA00022670"/>
    </source>
</evidence>
<evidence type="ECO:0000256" key="1">
    <source>
        <dbReference type="ARBA" id="ARBA00001362"/>
    </source>
</evidence>
<dbReference type="GO" id="GO:0071555">
    <property type="term" value="P:cell wall organization"/>
    <property type="evidence" value="ECO:0007669"/>
    <property type="project" value="UniProtKB-KW"/>
</dbReference>
<dbReference type="RefSeq" id="WP_226575707.1">
    <property type="nucleotide sequence ID" value="NZ_BLAY01000011.1"/>
</dbReference>
<feature type="site" description="Transition state stabilizer" evidence="9">
    <location>
        <position position="125"/>
    </location>
</feature>